<evidence type="ECO:0000313" key="2">
    <source>
        <dbReference type="Proteomes" id="UP001372834"/>
    </source>
</evidence>
<comment type="caution">
    <text evidence="1">The sequence shown here is derived from an EMBL/GenBank/DDBJ whole genome shotgun (WGS) entry which is preliminary data.</text>
</comment>
<dbReference type="Proteomes" id="UP001372834">
    <property type="component" value="Unassembled WGS sequence"/>
</dbReference>
<dbReference type="AlphaFoldDB" id="A0AAN8SB35"/>
<proteinExistence type="predicted"/>
<dbReference type="EMBL" id="JAWJWE010000002">
    <property type="protein sequence ID" value="KAK6642556.1"/>
    <property type="molecule type" value="Genomic_DNA"/>
</dbReference>
<evidence type="ECO:0008006" key="3">
    <source>
        <dbReference type="Google" id="ProtNLM"/>
    </source>
</evidence>
<dbReference type="Pfam" id="PF05733">
    <property type="entry name" value="Tenui_N"/>
    <property type="match status" value="1"/>
</dbReference>
<name>A0AAN8SB35_POLSC</name>
<protein>
    <recommendedName>
        <fullName evidence="3">Nucleoprotein</fullName>
    </recommendedName>
</protein>
<dbReference type="InterPro" id="IPR009522">
    <property type="entry name" value="Capsid_Phlebovir/Tenuivir"/>
</dbReference>
<dbReference type="GO" id="GO:0003723">
    <property type="term" value="F:RNA binding"/>
    <property type="evidence" value="ECO:0007669"/>
    <property type="project" value="InterPro"/>
</dbReference>
<evidence type="ECO:0000313" key="1">
    <source>
        <dbReference type="EMBL" id="KAK6642556.1"/>
    </source>
</evidence>
<sequence>MASSTMCDNATFTEMKVIIEAALAGQDDSDILLSLQSVLYMGFDLVSFVRTVIASGLKADRTIKMIKKEAATLAVIGALRGNNIENIKKKSTIELVEFLNKVVPVYGIMKNPMDKTSATLSRFAVAYSIDVAKNLQKFDVPTVVNLPAEIEGYPRFMCYASFGALIPTSIRGYKLIRSAYLYHQIKLDRVLNSKIKDYKPDITKVDRFLQISIEATFYPADKRVTALINLGLIDSDGNVAEDYQDPLRAAASKVMSLASFDY</sequence>
<gene>
    <name evidence="1" type="ORF">RUM43_004058</name>
</gene>
<reference evidence="1 2" key="1">
    <citation type="submission" date="2023-10" db="EMBL/GenBank/DDBJ databases">
        <title>Genomes of two closely related lineages of the louse Polyplax serrata with different host specificities.</title>
        <authorList>
            <person name="Martinu J."/>
            <person name="Tarabai H."/>
            <person name="Stefka J."/>
            <person name="Hypsa V."/>
        </authorList>
    </citation>
    <scope>NUCLEOTIDE SEQUENCE [LARGE SCALE GENOMIC DNA]</scope>
    <source>
        <strain evidence="1">HR10_N</strain>
    </source>
</reference>
<accession>A0AAN8SB35</accession>
<organism evidence="1 2">
    <name type="scientific">Polyplax serrata</name>
    <name type="common">Common mouse louse</name>
    <dbReference type="NCBI Taxonomy" id="468196"/>
    <lineage>
        <taxon>Eukaryota</taxon>
        <taxon>Metazoa</taxon>
        <taxon>Ecdysozoa</taxon>
        <taxon>Arthropoda</taxon>
        <taxon>Hexapoda</taxon>
        <taxon>Insecta</taxon>
        <taxon>Pterygota</taxon>
        <taxon>Neoptera</taxon>
        <taxon>Paraneoptera</taxon>
        <taxon>Psocodea</taxon>
        <taxon>Troctomorpha</taxon>
        <taxon>Phthiraptera</taxon>
        <taxon>Anoplura</taxon>
        <taxon>Polyplacidae</taxon>
        <taxon>Polyplax</taxon>
    </lineage>
</organism>